<evidence type="ECO:0000313" key="11">
    <source>
        <dbReference type="Proteomes" id="UP000501534"/>
    </source>
</evidence>
<evidence type="ECO:0000256" key="7">
    <source>
        <dbReference type="PROSITE-ProRule" id="PRU00169"/>
    </source>
</evidence>
<dbReference type="GO" id="GO:0005886">
    <property type="term" value="C:plasma membrane"/>
    <property type="evidence" value="ECO:0007669"/>
    <property type="project" value="UniProtKB-SubCell"/>
</dbReference>
<evidence type="ECO:0000256" key="1">
    <source>
        <dbReference type="ARBA" id="ARBA00000085"/>
    </source>
</evidence>
<evidence type="ECO:0000256" key="4">
    <source>
        <dbReference type="ARBA" id="ARBA00022553"/>
    </source>
</evidence>
<feature type="domain" description="Response regulatory" evidence="9">
    <location>
        <begin position="405"/>
        <end position="519"/>
    </location>
</feature>
<dbReference type="SUPFAM" id="SSF55874">
    <property type="entry name" value="ATPase domain of HSP90 chaperone/DNA topoisomerase II/histidine kinase"/>
    <property type="match status" value="1"/>
</dbReference>
<keyword evidence="4 7" id="KW-0597">Phosphoprotein</keyword>
<dbReference type="PANTHER" id="PTHR43547">
    <property type="entry name" value="TWO-COMPONENT HISTIDINE KINASE"/>
    <property type="match status" value="1"/>
</dbReference>
<proteinExistence type="predicted"/>
<dbReference type="InterPro" id="IPR001789">
    <property type="entry name" value="Sig_transdc_resp-reg_receiver"/>
</dbReference>
<dbReference type="GO" id="GO:0000155">
    <property type="term" value="F:phosphorelay sensor kinase activity"/>
    <property type="evidence" value="ECO:0007669"/>
    <property type="project" value="InterPro"/>
</dbReference>
<evidence type="ECO:0000256" key="2">
    <source>
        <dbReference type="ARBA" id="ARBA00004429"/>
    </source>
</evidence>
<dbReference type="InterPro" id="IPR005467">
    <property type="entry name" value="His_kinase_dom"/>
</dbReference>
<keyword evidence="5 10" id="KW-0808">Transferase</keyword>
<gene>
    <name evidence="10" type="primary">rcsC_10</name>
    <name evidence="10" type="ORF">DSM104443_01172</name>
</gene>
<evidence type="ECO:0000259" key="8">
    <source>
        <dbReference type="PROSITE" id="PS50109"/>
    </source>
</evidence>
<dbReference type="SMART" id="SM00448">
    <property type="entry name" value="REC"/>
    <property type="match status" value="1"/>
</dbReference>
<feature type="domain" description="Histidine kinase" evidence="8">
    <location>
        <begin position="167"/>
        <end position="385"/>
    </location>
</feature>
<dbReference type="InterPro" id="IPR036097">
    <property type="entry name" value="HisK_dim/P_sf"/>
</dbReference>
<dbReference type="PRINTS" id="PR00344">
    <property type="entry name" value="BCTRLSENSOR"/>
</dbReference>
<dbReference type="Gene3D" id="1.10.287.130">
    <property type="match status" value="1"/>
</dbReference>
<dbReference type="Gene3D" id="3.40.50.2300">
    <property type="match status" value="1"/>
</dbReference>
<accession>A0A6M4GS33</accession>
<evidence type="ECO:0000256" key="5">
    <source>
        <dbReference type="ARBA" id="ARBA00022679"/>
    </source>
</evidence>
<comment type="subcellular location">
    <subcellularLocation>
        <location evidence="2">Cell inner membrane</location>
        <topology evidence="2">Multi-pass membrane protein</topology>
    </subcellularLocation>
</comment>
<keyword evidence="6 10" id="KW-0418">Kinase</keyword>
<evidence type="ECO:0000313" key="10">
    <source>
        <dbReference type="EMBL" id="QJR10119.1"/>
    </source>
</evidence>
<dbReference type="SUPFAM" id="SSF47384">
    <property type="entry name" value="Homodimeric domain of signal transducing histidine kinase"/>
    <property type="match status" value="1"/>
</dbReference>
<dbReference type="InterPro" id="IPR003661">
    <property type="entry name" value="HisK_dim/P_dom"/>
</dbReference>
<dbReference type="InterPro" id="IPR004358">
    <property type="entry name" value="Sig_transdc_His_kin-like_C"/>
</dbReference>
<dbReference type="PROSITE" id="PS50109">
    <property type="entry name" value="HIS_KIN"/>
    <property type="match status" value="1"/>
</dbReference>
<dbReference type="CDD" id="cd00082">
    <property type="entry name" value="HisKA"/>
    <property type="match status" value="1"/>
</dbReference>
<comment type="catalytic activity">
    <reaction evidence="1">
        <text>ATP + protein L-histidine = ADP + protein N-phospho-L-histidine.</text>
        <dbReference type="EC" id="2.7.13.3"/>
    </reaction>
</comment>
<reference evidence="10 11" key="1">
    <citation type="submission" date="2020-04" db="EMBL/GenBank/DDBJ databases">
        <title>Usitatibacter rugosus gen. nov., sp. nov. and Usitatibacter palustris sp. nov., novel members of Usitatibacteraceae fam. nov. within the order Nitrosomonadales isolated from soil.</title>
        <authorList>
            <person name="Huber K.J."/>
            <person name="Neumann-Schaal M."/>
            <person name="Geppert A."/>
            <person name="Luckner M."/>
            <person name="Wanner G."/>
            <person name="Overmann J."/>
        </authorList>
    </citation>
    <scope>NUCLEOTIDE SEQUENCE [LARGE SCALE GENOMIC DNA]</scope>
    <source>
        <strain evidence="10 11">0125_3</strain>
    </source>
</reference>
<dbReference type="Gene3D" id="3.30.565.10">
    <property type="entry name" value="Histidine kinase-like ATPase, C-terminal domain"/>
    <property type="match status" value="1"/>
</dbReference>
<dbReference type="SMART" id="SM00388">
    <property type="entry name" value="HisKA"/>
    <property type="match status" value="1"/>
</dbReference>
<protein>
    <recommendedName>
        <fullName evidence="3">histidine kinase</fullName>
        <ecNumber evidence="3">2.7.13.3</ecNumber>
    </recommendedName>
</protein>
<sequence>MNAVAVQQSLDRQVLILAPTGKDGTLIEGALKAAGVSGRRCASIDEVLDGIEDEAGAAVIAEEALNASGLAKVMASLSVQPPWSDFPILLLARSGAASDTVARTLQALANVQVIERPTQVGELASAARIALRGRQRQYQIRDSLEALAERETQLRESDRRKDEFLAMLAHELRNPLQPIGTAADVLRTHGESRDAVGYAADVIDRQVRHLSRLLEDLLDVSRITTGKIVLRREPVEICALARRVADGARAWFETRAHKLEVDIDCEEAWVDGDPARLYQILSNLLHNAAKYTPEKGEIRFKIRVDAMSAHVTVEDNGVGIDAEVLPHIFELFTQADRSLDRSAGGLGIGLRIVQKLAELHGGQVAAESDGLGKGSTFTMSLPTIPAPHRAASPSVAAPEAGAPLRILVVDDNLDAAMTLAMVLELNGHKVDTAHDGLEAIQRAREFGPDVVVLDIGLPGASGYDVARAIRAEPALAGVRLVAVTGYGREEDRRRCEDAGFDLHLVKPLEPSVLLESLVG</sequence>
<dbReference type="KEGG" id="uru:DSM104443_01172"/>
<dbReference type="Proteomes" id="UP000501534">
    <property type="component" value="Chromosome"/>
</dbReference>
<keyword evidence="11" id="KW-1185">Reference proteome</keyword>
<evidence type="ECO:0000256" key="3">
    <source>
        <dbReference type="ARBA" id="ARBA00012438"/>
    </source>
</evidence>
<dbReference type="InterPro" id="IPR011006">
    <property type="entry name" value="CheY-like_superfamily"/>
</dbReference>
<dbReference type="Pfam" id="PF02518">
    <property type="entry name" value="HATPase_c"/>
    <property type="match status" value="1"/>
</dbReference>
<dbReference type="PROSITE" id="PS50110">
    <property type="entry name" value="RESPONSE_REGULATORY"/>
    <property type="match status" value="1"/>
</dbReference>
<dbReference type="PANTHER" id="PTHR43547:SF2">
    <property type="entry name" value="HYBRID SIGNAL TRANSDUCTION HISTIDINE KINASE C"/>
    <property type="match status" value="1"/>
</dbReference>
<dbReference type="CDD" id="cd17580">
    <property type="entry name" value="REC_2_DhkD-like"/>
    <property type="match status" value="1"/>
</dbReference>
<dbReference type="Pfam" id="PF00072">
    <property type="entry name" value="Response_reg"/>
    <property type="match status" value="1"/>
</dbReference>
<dbReference type="Pfam" id="PF00512">
    <property type="entry name" value="HisKA"/>
    <property type="match status" value="1"/>
</dbReference>
<dbReference type="EMBL" id="CP053069">
    <property type="protein sequence ID" value="QJR10119.1"/>
    <property type="molecule type" value="Genomic_DNA"/>
</dbReference>
<dbReference type="AlphaFoldDB" id="A0A6M4GS33"/>
<dbReference type="InterPro" id="IPR003594">
    <property type="entry name" value="HATPase_dom"/>
</dbReference>
<dbReference type="FunFam" id="3.30.565.10:FF:000006">
    <property type="entry name" value="Sensor histidine kinase WalK"/>
    <property type="match status" value="1"/>
</dbReference>
<organism evidence="10 11">
    <name type="scientific">Usitatibacter rugosus</name>
    <dbReference type="NCBI Taxonomy" id="2732067"/>
    <lineage>
        <taxon>Bacteria</taxon>
        <taxon>Pseudomonadati</taxon>
        <taxon>Pseudomonadota</taxon>
        <taxon>Betaproteobacteria</taxon>
        <taxon>Nitrosomonadales</taxon>
        <taxon>Usitatibacteraceae</taxon>
        <taxon>Usitatibacter</taxon>
    </lineage>
</organism>
<dbReference type="EC" id="2.7.13.3" evidence="3"/>
<evidence type="ECO:0000256" key="6">
    <source>
        <dbReference type="ARBA" id="ARBA00022777"/>
    </source>
</evidence>
<dbReference type="InterPro" id="IPR036890">
    <property type="entry name" value="HATPase_C_sf"/>
</dbReference>
<evidence type="ECO:0000259" key="9">
    <source>
        <dbReference type="PROSITE" id="PS50110"/>
    </source>
</evidence>
<name>A0A6M4GS33_9PROT</name>
<dbReference type="SUPFAM" id="SSF52172">
    <property type="entry name" value="CheY-like"/>
    <property type="match status" value="2"/>
</dbReference>
<feature type="modified residue" description="4-aspartylphosphate" evidence="7">
    <location>
        <position position="454"/>
    </location>
</feature>
<dbReference type="SMART" id="SM00387">
    <property type="entry name" value="HATPase_c"/>
    <property type="match status" value="1"/>
</dbReference>